<keyword evidence="3" id="KW-1185">Reference proteome</keyword>
<accession>A0A0M4LUI7</accession>
<organism evidence="2 3">
    <name type="scientific">Altererythrobacter epoxidivorans</name>
    <dbReference type="NCBI Taxonomy" id="361183"/>
    <lineage>
        <taxon>Bacteria</taxon>
        <taxon>Pseudomonadati</taxon>
        <taxon>Pseudomonadota</taxon>
        <taxon>Alphaproteobacteria</taxon>
        <taxon>Sphingomonadales</taxon>
        <taxon>Erythrobacteraceae</taxon>
        <taxon>Altererythrobacter</taxon>
    </lineage>
</organism>
<dbReference type="Gene3D" id="3.10.450.50">
    <property type="match status" value="1"/>
</dbReference>
<dbReference type="EMBL" id="CP012669">
    <property type="protein sequence ID" value="ALE16284.1"/>
    <property type="molecule type" value="Genomic_DNA"/>
</dbReference>
<protein>
    <recommendedName>
        <fullName evidence="1">DUF4440 domain-containing protein</fullName>
    </recommendedName>
</protein>
<reference evidence="2 3" key="1">
    <citation type="submission" date="2015-09" db="EMBL/GenBank/DDBJ databases">
        <title>Complete genome sequence of a benzo[a]pyrene-degrading bacterium Altererythrobacter epoxidivorans CGMCC 1.7731T.</title>
        <authorList>
            <person name="Li Z."/>
            <person name="Cheng H."/>
            <person name="Huo Y."/>
            <person name="Xu X."/>
        </authorList>
    </citation>
    <scope>NUCLEOTIDE SEQUENCE [LARGE SCALE GENOMIC DNA]</scope>
    <source>
        <strain evidence="2 3">CGMCC 1.7731</strain>
    </source>
</reference>
<evidence type="ECO:0000313" key="3">
    <source>
        <dbReference type="Proteomes" id="UP000057938"/>
    </source>
</evidence>
<dbReference type="Pfam" id="PF14534">
    <property type="entry name" value="DUF4440"/>
    <property type="match status" value="1"/>
</dbReference>
<dbReference type="Proteomes" id="UP000057938">
    <property type="component" value="Chromosome"/>
</dbReference>
<dbReference type="PATRIC" id="fig|361183.4.peg.964"/>
<dbReference type="SUPFAM" id="SSF54427">
    <property type="entry name" value="NTF2-like"/>
    <property type="match status" value="1"/>
</dbReference>
<dbReference type="KEGG" id="aep:AMC99_00985"/>
<dbReference type="InterPro" id="IPR027843">
    <property type="entry name" value="DUF4440"/>
</dbReference>
<evidence type="ECO:0000313" key="2">
    <source>
        <dbReference type="EMBL" id="ALE16284.1"/>
    </source>
</evidence>
<feature type="domain" description="DUF4440" evidence="1">
    <location>
        <begin position="8"/>
        <end position="117"/>
    </location>
</feature>
<name>A0A0M4LUI7_9SPHN</name>
<dbReference type="InterPro" id="IPR032710">
    <property type="entry name" value="NTF2-like_dom_sf"/>
</dbReference>
<dbReference type="STRING" id="361183.AMC99_00985"/>
<sequence length="142" mass="16697">MADIAAEIETLEHRFMRAWMRREAGELRKLAARDFMMIVASEPSQLLDRPSFVEAMSGPFSCQGFRFNEVCVRKHGRSAWFTASAELELKIDRRDWTGKFWISDLWMKGRVKRGWKLVERSLARTDSDDKLPASIRHLQLWH</sequence>
<dbReference type="OrthoDB" id="7564479at2"/>
<dbReference type="AlphaFoldDB" id="A0A0M4LUI7"/>
<gene>
    <name evidence="2" type="ORF">AMC99_00985</name>
</gene>
<evidence type="ECO:0000259" key="1">
    <source>
        <dbReference type="Pfam" id="PF14534"/>
    </source>
</evidence>
<dbReference type="RefSeq" id="WP_061923510.1">
    <property type="nucleotide sequence ID" value="NZ_CP012669.1"/>
</dbReference>
<proteinExistence type="predicted"/>